<sequence length="153" mass="16896">EEEEEEEEEERRAPGKVHSTAPSSRKAQTNYKQGRGAQAVYSSSEDEEDGGGKQHRKQKSAVQPPVPAVQDGGRLRRQPKLTEKAKENLAEKIEAEKRKKAATAVKDMRRTKARELPLPKDMGAHGYVPEATGNMGKEGKVAGKQGQKKPRRA</sequence>
<dbReference type="AlphaFoldDB" id="A0AAD3HP28"/>
<proteinExistence type="predicted"/>
<name>A0AAD3HP28_9CHLO</name>
<dbReference type="EMBL" id="BMAR01000019">
    <property type="protein sequence ID" value="GFR47676.1"/>
    <property type="molecule type" value="Genomic_DNA"/>
</dbReference>
<feature type="compositionally biased region" description="Basic and acidic residues" evidence="1">
    <location>
        <begin position="106"/>
        <end position="118"/>
    </location>
</feature>
<keyword evidence="3" id="KW-1185">Reference proteome</keyword>
<evidence type="ECO:0000313" key="3">
    <source>
        <dbReference type="Proteomes" id="UP001054857"/>
    </source>
</evidence>
<evidence type="ECO:0000256" key="1">
    <source>
        <dbReference type="SAM" id="MobiDB-lite"/>
    </source>
</evidence>
<feature type="compositionally biased region" description="Basic and acidic residues" evidence="1">
    <location>
        <begin position="80"/>
        <end position="97"/>
    </location>
</feature>
<organism evidence="2 3">
    <name type="scientific">Astrephomene gubernaculifera</name>
    <dbReference type="NCBI Taxonomy" id="47775"/>
    <lineage>
        <taxon>Eukaryota</taxon>
        <taxon>Viridiplantae</taxon>
        <taxon>Chlorophyta</taxon>
        <taxon>core chlorophytes</taxon>
        <taxon>Chlorophyceae</taxon>
        <taxon>CS clade</taxon>
        <taxon>Chlamydomonadales</taxon>
        <taxon>Astrephomenaceae</taxon>
        <taxon>Astrephomene</taxon>
    </lineage>
</organism>
<accession>A0AAD3HP28</accession>
<gene>
    <name evidence="2" type="ORF">Agub_g9421</name>
</gene>
<feature type="compositionally biased region" description="Polar residues" evidence="1">
    <location>
        <begin position="20"/>
        <end position="32"/>
    </location>
</feature>
<dbReference type="Proteomes" id="UP001054857">
    <property type="component" value="Unassembled WGS sequence"/>
</dbReference>
<comment type="caution">
    <text evidence="2">The sequence shown here is derived from an EMBL/GenBank/DDBJ whole genome shotgun (WGS) entry which is preliminary data.</text>
</comment>
<evidence type="ECO:0000313" key="2">
    <source>
        <dbReference type="EMBL" id="GFR47676.1"/>
    </source>
</evidence>
<feature type="non-terminal residue" evidence="2">
    <location>
        <position position="153"/>
    </location>
</feature>
<protein>
    <submittedName>
        <fullName evidence="2">Uncharacterized protein</fullName>
    </submittedName>
</protein>
<feature type="region of interest" description="Disordered" evidence="1">
    <location>
        <begin position="1"/>
        <end position="153"/>
    </location>
</feature>
<reference evidence="2 3" key="1">
    <citation type="journal article" date="2021" name="Sci. Rep.">
        <title>Genome sequencing of the multicellular alga Astrephomene provides insights into convergent evolution of germ-soma differentiation.</title>
        <authorList>
            <person name="Yamashita S."/>
            <person name="Yamamoto K."/>
            <person name="Matsuzaki R."/>
            <person name="Suzuki S."/>
            <person name="Yamaguchi H."/>
            <person name="Hirooka S."/>
            <person name="Minakuchi Y."/>
            <person name="Miyagishima S."/>
            <person name="Kawachi M."/>
            <person name="Toyoda A."/>
            <person name="Nozaki H."/>
        </authorList>
    </citation>
    <scope>NUCLEOTIDE SEQUENCE [LARGE SCALE GENOMIC DNA]</scope>
    <source>
        <strain evidence="2 3">NIES-4017</strain>
    </source>
</reference>